<sequence length="59" mass="6875">MCQKHSKCKCSFIHKSILSKIAIFKVDGTQLSIKNRITIRRFRKNKKSNRQVSNLGAKR</sequence>
<gene>
    <name evidence="1" type="ORF">D0U04_14200</name>
</gene>
<evidence type="ECO:0000313" key="2">
    <source>
        <dbReference type="Proteomes" id="UP000264294"/>
    </source>
</evidence>
<keyword evidence="2" id="KW-1185">Reference proteome</keyword>
<reference evidence="1 2" key="1">
    <citation type="submission" date="2018-08" db="EMBL/GenBank/DDBJ databases">
        <title>Bacillus clarus sp. nov. strain PS00077A.</title>
        <authorList>
            <person name="Mendez Acevedo M."/>
            <person name="Carroll L."/>
            <person name="Mukherjee M."/>
            <person name="Wiedmann M."/>
            <person name="Kovac J."/>
        </authorList>
    </citation>
    <scope>NUCLEOTIDE SEQUENCE [LARGE SCALE GENOMIC DNA]</scope>
    <source>
        <strain evidence="1 2">PS00077A</strain>
    </source>
</reference>
<proteinExistence type="predicted"/>
<evidence type="ECO:0000313" key="1">
    <source>
        <dbReference type="EMBL" id="RFT66363.1"/>
    </source>
</evidence>
<comment type="caution">
    <text evidence="1">The sequence shown here is derived from an EMBL/GenBank/DDBJ whole genome shotgun (WGS) entry which is preliminary data.</text>
</comment>
<name>A0ABX9KV57_9BACI</name>
<accession>A0ABX9KV57</accession>
<dbReference type="Proteomes" id="UP000264294">
    <property type="component" value="Unassembled WGS sequence"/>
</dbReference>
<dbReference type="EMBL" id="QVOD01000015">
    <property type="protein sequence ID" value="RFT66363.1"/>
    <property type="molecule type" value="Genomic_DNA"/>
</dbReference>
<protein>
    <submittedName>
        <fullName evidence="1">Uncharacterized protein</fullName>
    </submittedName>
</protein>
<organism evidence="1 2">
    <name type="scientific">Bacillus clarus</name>
    <dbReference type="NCBI Taxonomy" id="2338372"/>
    <lineage>
        <taxon>Bacteria</taxon>
        <taxon>Bacillati</taxon>
        <taxon>Bacillota</taxon>
        <taxon>Bacilli</taxon>
        <taxon>Bacillales</taxon>
        <taxon>Bacillaceae</taxon>
        <taxon>Bacillus</taxon>
        <taxon>Bacillus cereus group</taxon>
    </lineage>
</organism>